<dbReference type="OrthoDB" id="7229284at2"/>
<name>A0A251X885_9GAMM</name>
<dbReference type="Pfam" id="PF00343">
    <property type="entry name" value="Phosphorylase"/>
    <property type="match status" value="1"/>
</dbReference>
<proteinExistence type="inferred from homology"/>
<dbReference type="Gene3D" id="3.40.50.2000">
    <property type="entry name" value="Glycogen Phosphorylase B"/>
    <property type="match status" value="2"/>
</dbReference>
<protein>
    <submittedName>
        <fullName evidence="6">Alpha-glucan phosphorylase</fullName>
    </submittedName>
</protein>
<dbReference type="NCBIfam" id="TIGR02094">
    <property type="entry name" value="more_P_ylases"/>
    <property type="match status" value="1"/>
</dbReference>
<feature type="modified residue" description="N6-(pyridoxal phosphate)lysine" evidence="4">
    <location>
        <position position="611"/>
    </location>
</feature>
<gene>
    <name evidence="6" type="ORF">TPSD3_07345</name>
</gene>
<organism evidence="6 7">
    <name type="scientific">Thioflexithrix psekupsensis</name>
    <dbReference type="NCBI Taxonomy" id="1570016"/>
    <lineage>
        <taxon>Bacteria</taxon>
        <taxon>Pseudomonadati</taxon>
        <taxon>Pseudomonadota</taxon>
        <taxon>Gammaproteobacteria</taxon>
        <taxon>Thiotrichales</taxon>
        <taxon>Thioflexithrix</taxon>
    </lineage>
</organism>
<comment type="catalytic activity">
    <reaction evidence="1">
        <text>[(1-&gt;4)-alpha-D-glucosyl](n) + phosphate = [(1-&gt;4)-alpha-D-glucosyl](n-1) + alpha-D-glucose 1-phosphate</text>
        <dbReference type="Rhea" id="RHEA:41732"/>
        <dbReference type="Rhea" id="RHEA-COMP:9584"/>
        <dbReference type="Rhea" id="RHEA-COMP:9586"/>
        <dbReference type="ChEBI" id="CHEBI:15444"/>
        <dbReference type="ChEBI" id="CHEBI:43474"/>
        <dbReference type="ChEBI" id="CHEBI:58601"/>
        <dbReference type="EC" id="2.4.1.1"/>
    </reaction>
</comment>
<evidence type="ECO:0000313" key="7">
    <source>
        <dbReference type="Proteomes" id="UP000194798"/>
    </source>
</evidence>
<comment type="caution">
    <text evidence="6">The sequence shown here is derived from an EMBL/GenBank/DDBJ whole genome shotgun (WGS) entry which is preliminary data.</text>
</comment>
<evidence type="ECO:0000313" key="6">
    <source>
        <dbReference type="EMBL" id="OUD14140.1"/>
    </source>
</evidence>
<dbReference type="GO" id="GO:0008184">
    <property type="term" value="F:glycogen phosphorylase activity"/>
    <property type="evidence" value="ECO:0007669"/>
    <property type="project" value="InterPro"/>
</dbReference>
<dbReference type="PANTHER" id="PTHR42655">
    <property type="entry name" value="GLYCOGEN PHOSPHORYLASE"/>
    <property type="match status" value="1"/>
</dbReference>
<feature type="domain" description="DUF3417" evidence="5">
    <location>
        <begin position="14"/>
        <end position="124"/>
    </location>
</feature>
<dbReference type="GO" id="GO:0005975">
    <property type="term" value="P:carbohydrate metabolic process"/>
    <property type="evidence" value="ECO:0007669"/>
    <property type="project" value="InterPro"/>
</dbReference>
<comment type="similarity">
    <text evidence="2">Belongs to the glycogen phosphorylase family.</text>
</comment>
<evidence type="ECO:0000259" key="5">
    <source>
        <dbReference type="Pfam" id="PF11897"/>
    </source>
</evidence>
<dbReference type="InterPro" id="IPR024517">
    <property type="entry name" value="Glycogen_phosphorylase_DUF3417"/>
</dbReference>
<accession>A0A251X885</accession>
<dbReference type="InterPro" id="IPR011834">
    <property type="entry name" value="Agluc_phsphrylas"/>
</dbReference>
<keyword evidence="4" id="KW-0663">Pyridoxal phosphate</keyword>
<dbReference type="InterPro" id="IPR052182">
    <property type="entry name" value="Glycogen/Maltodextrin_Phosph"/>
</dbReference>
<dbReference type="Pfam" id="PF11897">
    <property type="entry name" value="DUF3417"/>
    <property type="match status" value="1"/>
</dbReference>
<evidence type="ECO:0000256" key="1">
    <source>
        <dbReference type="ARBA" id="ARBA00001275"/>
    </source>
</evidence>
<dbReference type="GO" id="GO:0030170">
    <property type="term" value="F:pyridoxal phosphate binding"/>
    <property type="evidence" value="ECO:0007669"/>
    <property type="project" value="InterPro"/>
</dbReference>
<dbReference type="AlphaFoldDB" id="A0A251X885"/>
<sequence length="866" mass="98547">MSDLLFNLAVIPVIPAELQRLEELANDLWYGWNRRARSLFERIDPDLWTQIGHKPRLFLRCVAQDKLQHAATDDPVYLSELQHVLASYDAYHAAPAPHSPPTHSLKSDDLIAYFCAEYGLHESLPVYSGGLGILAGDHCKTASDLRLPFVAVGLFYHQGYFTQLIDREGNQIARHNAIDIDHVPIHPVLDENNEPLFIAVEIANRSVQVKAWRVKVGRIHLYLLDTDVAGNSPEDREITYQLYGGDLHTRIKQEIVLGIGGVRLLRRLQLTPSVWHLNEGHAAFLILERLREYVEQGYRYETALEAVAASAVFTTHTPVPAGHDHFPQELVLHYLGHFAQQLGRTPESFLALGHGHDGSPDFNMTALAINGTRHVNGVSRIHGQVSSEICTAFWPEIPPQENPVDYVTNAVHVSTFLAQEWSNLFDELLGGNWRDQLCQQSLWQQLANQVPEKVFWNTKQSIKSQMLKVIRAALLSQYCHQQLSQSHLQRKLKYIDPDNPNILTIGFARRFATYKRAALLFNDLSWLRELLSDEERPVVFIFMGKAHPADQPGQALLKSIHQLSDEPEFVGKVLLLQGYDLAVARRLLYGVDVWLNNPVYPMEASGTSGMKAAINGTLNLSVLDGWWAEGYDGQNGWGIKPSPFSQEPSRRDQDDARSLYEILQDDVIPLYYQRNQYGYSPQWIRRAIASMTTILPRFNSVRFLNDYVEKFYQPASEKGRAFFANSLQAADELAQWKRQVREAWPGVQVKLLNLPKNPLHYGDLLELEVTAQLNGLSADMIYVELLLTQTVHHPEIMLSDSPTPAQTQTYRFLPMTTQPNDKQVIYRLSIKPAWCGNLTGRVRFFPHHALLSHRHEMGMMRWVGDF</sequence>
<evidence type="ECO:0000256" key="3">
    <source>
        <dbReference type="ARBA" id="ARBA00022533"/>
    </source>
</evidence>
<keyword evidence="7" id="KW-1185">Reference proteome</keyword>
<dbReference type="PANTHER" id="PTHR42655:SF1">
    <property type="entry name" value="GLYCOGEN PHOSPHORYLASE"/>
    <property type="match status" value="1"/>
</dbReference>
<dbReference type="SUPFAM" id="SSF53756">
    <property type="entry name" value="UDP-Glycosyltransferase/glycogen phosphorylase"/>
    <property type="match status" value="1"/>
</dbReference>
<reference evidence="6 7" key="1">
    <citation type="submission" date="2016-12" db="EMBL/GenBank/DDBJ databases">
        <title>Thioflexothrix psekupsii D3 genome sequencing and assembly.</title>
        <authorList>
            <person name="Fomenkov A."/>
            <person name="Vincze T."/>
            <person name="Grabovich M."/>
            <person name="Anton B.P."/>
            <person name="Dubinina G."/>
            <person name="Orlova M."/>
            <person name="Belousova E."/>
            <person name="Roberts R.J."/>
        </authorList>
    </citation>
    <scope>NUCLEOTIDE SEQUENCE [LARGE SCALE GENOMIC DNA]</scope>
    <source>
        <strain evidence="6">D3</strain>
    </source>
</reference>
<dbReference type="Proteomes" id="UP000194798">
    <property type="component" value="Unassembled WGS sequence"/>
</dbReference>
<evidence type="ECO:0000256" key="2">
    <source>
        <dbReference type="ARBA" id="ARBA00006047"/>
    </source>
</evidence>
<dbReference type="EMBL" id="MSLT01000012">
    <property type="protein sequence ID" value="OUD14140.1"/>
    <property type="molecule type" value="Genomic_DNA"/>
</dbReference>
<dbReference type="InterPro" id="IPR000811">
    <property type="entry name" value="Glyco_trans_35"/>
</dbReference>
<keyword evidence="3" id="KW-0021">Allosteric enzyme</keyword>
<dbReference type="RefSeq" id="WP_086487927.1">
    <property type="nucleotide sequence ID" value="NZ_MSLT01000012.1"/>
</dbReference>
<dbReference type="PIRSF" id="PIRSF000460">
    <property type="entry name" value="Pprylas_GlgP"/>
    <property type="match status" value="1"/>
</dbReference>
<evidence type="ECO:0000256" key="4">
    <source>
        <dbReference type="PIRSR" id="PIRSR000460-1"/>
    </source>
</evidence>